<dbReference type="AlphaFoldDB" id="A0A1S4DGP7"/>
<organism evidence="2">
    <name type="scientific">Nicotiana tabacum</name>
    <name type="common">Common tobacco</name>
    <dbReference type="NCBI Taxonomy" id="4097"/>
    <lineage>
        <taxon>Eukaryota</taxon>
        <taxon>Viridiplantae</taxon>
        <taxon>Streptophyta</taxon>
        <taxon>Embryophyta</taxon>
        <taxon>Tracheophyta</taxon>
        <taxon>Spermatophyta</taxon>
        <taxon>Magnoliopsida</taxon>
        <taxon>eudicotyledons</taxon>
        <taxon>Gunneridae</taxon>
        <taxon>Pentapetalae</taxon>
        <taxon>asterids</taxon>
        <taxon>lamiids</taxon>
        <taxon>Solanales</taxon>
        <taxon>Solanaceae</taxon>
        <taxon>Nicotianoideae</taxon>
        <taxon>Nicotianeae</taxon>
        <taxon>Nicotiana</taxon>
    </lineage>
</organism>
<proteinExistence type="predicted"/>
<name>A0A1S4DGP7_TOBAC</name>
<sequence>MIQNISETQSRSPGPVQSHQPVPKYNTDLLETKNKRFLPIRKIGKPIPSLNEIRYSFIEQDTIYRISHIDFPSLNRIKFTESTYRSLRRRVFILSLNGITALLPWPESQNRRSPARLTESQVSGQFLPQITAILPQVSRSLQNSDNSLLVSISCVYWQNNLLTRSLMPTMAMYGVPQTSRIPSIAENTSLSQGHTV</sequence>
<feature type="compositionally biased region" description="Polar residues" evidence="1">
    <location>
        <begin position="1"/>
        <end position="20"/>
    </location>
</feature>
<accession>A0A1S4DGP7</accession>
<evidence type="ECO:0000313" key="2">
    <source>
        <dbReference type="RefSeq" id="XP_016512662.1"/>
    </source>
</evidence>
<gene>
    <name evidence="2" type="primary">LOC107829707</name>
</gene>
<dbReference type="KEGG" id="nta:107829707"/>
<dbReference type="RefSeq" id="XP_016512662.1">
    <property type="nucleotide sequence ID" value="XM_016657176.1"/>
</dbReference>
<protein>
    <submittedName>
        <fullName evidence="2">Uncharacterized protein</fullName>
    </submittedName>
</protein>
<reference evidence="2" key="1">
    <citation type="submission" date="2025-08" db="UniProtKB">
        <authorList>
            <consortium name="RefSeq"/>
        </authorList>
    </citation>
    <scope>IDENTIFICATION</scope>
</reference>
<evidence type="ECO:0000256" key="1">
    <source>
        <dbReference type="SAM" id="MobiDB-lite"/>
    </source>
</evidence>
<feature type="region of interest" description="Disordered" evidence="1">
    <location>
        <begin position="1"/>
        <end position="25"/>
    </location>
</feature>
<dbReference type="PaxDb" id="4097-A0A1S4DGP7"/>